<name>A0A841JH29_9SPHI</name>
<organism evidence="1 2">
    <name type="scientific">Mucilaginibacter lappiensis</name>
    <dbReference type="NCBI Taxonomy" id="354630"/>
    <lineage>
        <taxon>Bacteria</taxon>
        <taxon>Pseudomonadati</taxon>
        <taxon>Bacteroidota</taxon>
        <taxon>Sphingobacteriia</taxon>
        <taxon>Sphingobacteriales</taxon>
        <taxon>Sphingobacteriaceae</taxon>
        <taxon>Mucilaginibacter</taxon>
    </lineage>
</organism>
<dbReference type="EMBL" id="JACHCA010000007">
    <property type="protein sequence ID" value="MBB6128896.1"/>
    <property type="molecule type" value="Genomic_DNA"/>
</dbReference>
<evidence type="ECO:0008006" key="3">
    <source>
        <dbReference type="Google" id="ProtNLM"/>
    </source>
</evidence>
<gene>
    <name evidence="1" type="ORF">HDF22_003019</name>
</gene>
<dbReference type="InterPro" id="IPR029063">
    <property type="entry name" value="SAM-dependent_MTases_sf"/>
</dbReference>
<accession>A0A841JH29</accession>
<dbReference type="SUPFAM" id="SSF53335">
    <property type="entry name" value="S-adenosyl-L-methionine-dependent methyltransferases"/>
    <property type="match status" value="1"/>
</dbReference>
<evidence type="ECO:0000313" key="1">
    <source>
        <dbReference type="EMBL" id="MBB6128896.1"/>
    </source>
</evidence>
<protein>
    <recommendedName>
        <fullName evidence="3">O-Methyltransferase involved in polyketide biosynthesis</fullName>
    </recommendedName>
</protein>
<proteinExistence type="predicted"/>
<dbReference type="RefSeq" id="WP_183588207.1">
    <property type="nucleotide sequence ID" value="NZ_JACHCA010000007.1"/>
</dbReference>
<dbReference type="Proteomes" id="UP000548326">
    <property type="component" value="Unassembled WGS sequence"/>
</dbReference>
<dbReference type="AlphaFoldDB" id="A0A841JH29"/>
<sequence length="293" mass="33836">MNQEETFSNERDYSSISPSARSLLLLKGFTNIPFALEAAKLISRPDHYQPDFSIKELAFWARLLHFESRYKSINQLLSGLPIQNILEISSGFSFRGLSSVINREVYYIDTDLPEVITIKLSLLDDLLQHEKPKGELETLALNALDEAAFTSITNHFPKGEVVIVNEGLLVYLDMDEKRKLCSNIRKVLRQRGGYWITADIYIKSQNRFPDLQMNDKLQEFFREHRIEENKFNSFEEAEAFFTSEGFIIDKEAEAEHQNSGSLKYLLASATQEQLENMRRGGRIRASWRLKLAD</sequence>
<reference evidence="1 2" key="1">
    <citation type="submission" date="2020-08" db="EMBL/GenBank/DDBJ databases">
        <title>Genomic Encyclopedia of Type Strains, Phase IV (KMG-V): Genome sequencing to study the core and pangenomes of soil and plant-associated prokaryotes.</title>
        <authorList>
            <person name="Whitman W."/>
        </authorList>
    </citation>
    <scope>NUCLEOTIDE SEQUENCE [LARGE SCALE GENOMIC DNA]</scope>
    <source>
        <strain evidence="1 2">MP601</strain>
    </source>
</reference>
<evidence type="ECO:0000313" key="2">
    <source>
        <dbReference type="Proteomes" id="UP000548326"/>
    </source>
</evidence>
<dbReference type="Gene3D" id="3.40.50.150">
    <property type="entry name" value="Vaccinia Virus protein VP39"/>
    <property type="match status" value="1"/>
</dbReference>
<comment type="caution">
    <text evidence="1">The sequence shown here is derived from an EMBL/GenBank/DDBJ whole genome shotgun (WGS) entry which is preliminary data.</text>
</comment>